<accession>A0A1G6UUG7</accession>
<gene>
    <name evidence="2" type="ORF">SAMN05421872_10876</name>
</gene>
<dbReference type="InterPro" id="IPR006311">
    <property type="entry name" value="TAT_signal"/>
</dbReference>
<dbReference type="Proteomes" id="UP000199034">
    <property type="component" value="Unassembled WGS sequence"/>
</dbReference>
<proteinExistence type="predicted"/>
<dbReference type="EMBL" id="FMZM01000008">
    <property type="protein sequence ID" value="SDD44227.1"/>
    <property type="molecule type" value="Genomic_DNA"/>
</dbReference>
<keyword evidence="1" id="KW-0732">Signal</keyword>
<reference evidence="2 3" key="1">
    <citation type="submission" date="2016-10" db="EMBL/GenBank/DDBJ databases">
        <authorList>
            <person name="de Groot N.N."/>
        </authorList>
    </citation>
    <scope>NUCLEOTIDE SEQUENCE [LARGE SCALE GENOMIC DNA]</scope>
    <source>
        <strain evidence="2 3">CGMCC 4.6858</strain>
    </source>
</reference>
<evidence type="ECO:0008006" key="4">
    <source>
        <dbReference type="Google" id="ProtNLM"/>
    </source>
</evidence>
<evidence type="ECO:0000313" key="3">
    <source>
        <dbReference type="Proteomes" id="UP000199034"/>
    </source>
</evidence>
<feature type="signal peptide" evidence="1">
    <location>
        <begin position="1"/>
        <end position="23"/>
    </location>
</feature>
<evidence type="ECO:0000256" key="1">
    <source>
        <dbReference type="SAM" id="SignalP"/>
    </source>
</evidence>
<keyword evidence="3" id="KW-1185">Reference proteome</keyword>
<evidence type="ECO:0000313" key="2">
    <source>
        <dbReference type="EMBL" id="SDD44227.1"/>
    </source>
</evidence>
<protein>
    <recommendedName>
        <fullName evidence="4">Ig-like domain (Group 3)</fullName>
    </recommendedName>
</protein>
<dbReference type="OrthoDB" id="3783029at2"/>
<dbReference type="PROSITE" id="PS51318">
    <property type="entry name" value="TAT"/>
    <property type="match status" value="1"/>
</dbReference>
<dbReference type="AlphaFoldDB" id="A0A1G6UUG7"/>
<dbReference type="RefSeq" id="WP_090857801.1">
    <property type="nucleotide sequence ID" value="NZ_FMZM01000008.1"/>
</dbReference>
<feature type="chain" id="PRO_5039098769" description="Ig-like domain (Group 3)" evidence="1">
    <location>
        <begin position="24"/>
        <end position="351"/>
    </location>
</feature>
<sequence length="351" mass="36839">MRFRTTALVAAAALALAPVLAGATSPAAATAAVSSCATLSSGQVDPSGTPRAVAAIAPAGHLVTGYCVQAGSAAPVYVDLAAPVTWTVIRGAAGIAHYSYAWVATDSTEVVEPGQEPSVPDEAPELPSTPAPALNPWDWNWTYAAPTCDALTVRYPANIPAGQSNDVNIRFNSNLGRTTFNYHNNEGTWSGTTSFPYAQHPAYPTSGLRWFTVEWIQVAGTNYHWQGALNCLVGSDGKAETVDAPQAVTSISGFNTSTVKVRVGTTVAADTVVLANVDLSAVVLQRWTSGRWAAVKTVAKVDGAIKVTFPRETRPGTVTYRLAAPDTDFVTGAVTKNLVVKVVKAPKKKRR</sequence>
<dbReference type="STRING" id="1045774.SAMN05421872_10876"/>
<organism evidence="2 3">
    <name type="scientific">Nocardioides lianchengensis</name>
    <dbReference type="NCBI Taxonomy" id="1045774"/>
    <lineage>
        <taxon>Bacteria</taxon>
        <taxon>Bacillati</taxon>
        <taxon>Actinomycetota</taxon>
        <taxon>Actinomycetes</taxon>
        <taxon>Propionibacteriales</taxon>
        <taxon>Nocardioidaceae</taxon>
        <taxon>Nocardioides</taxon>
    </lineage>
</organism>
<name>A0A1G6UUG7_9ACTN</name>